<feature type="signal peptide" evidence="1">
    <location>
        <begin position="1"/>
        <end position="20"/>
    </location>
</feature>
<evidence type="ECO:0000313" key="4">
    <source>
        <dbReference type="Proteomes" id="UP000184420"/>
    </source>
</evidence>
<keyword evidence="1" id="KW-0732">Signal</keyword>
<feature type="domain" description="DUF3347" evidence="2">
    <location>
        <begin position="54"/>
        <end position="144"/>
    </location>
</feature>
<evidence type="ECO:0000259" key="2">
    <source>
        <dbReference type="Pfam" id="PF11827"/>
    </source>
</evidence>
<accession>A0A1M7MRR0</accession>
<dbReference type="PROSITE" id="PS51257">
    <property type="entry name" value="PROKAR_LIPOPROTEIN"/>
    <property type="match status" value="1"/>
</dbReference>
<dbReference type="OrthoDB" id="5513217at2"/>
<proteinExistence type="predicted"/>
<feature type="chain" id="PRO_5013223770" description="DUF3347 domain-containing protein" evidence="1">
    <location>
        <begin position="21"/>
        <end position="195"/>
    </location>
</feature>
<name>A0A1M7MRR0_9BACT</name>
<evidence type="ECO:0000313" key="3">
    <source>
        <dbReference type="EMBL" id="SHM93781.1"/>
    </source>
</evidence>
<dbReference type="AlphaFoldDB" id="A0A1M7MRR0"/>
<keyword evidence="4" id="KW-1185">Reference proteome</keyword>
<dbReference type="STRING" id="1419482.SAMN05444266_11458"/>
<dbReference type="RefSeq" id="WP_073087544.1">
    <property type="nucleotide sequence ID" value="NZ_FRBL01000014.1"/>
</dbReference>
<evidence type="ECO:0000256" key="1">
    <source>
        <dbReference type="SAM" id="SignalP"/>
    </source>
</evidence>
<dbReference type="Proteomes" id="UP000184420">
    <property type="component" value="Unassembled WGS sequence"/>
</dbReference>
<gene>
    <name evidence="3" type="ORF">SAMN05444266_11458</name>
</gene>
<organism evidence="3 4">
    <name type="scientific">Chitinophaga jiangningensis</name>
    <dbReference type="NCBI Taxonomy" id="1419482"/>
    <lineage>
        <taxon>Bacteria</taxon>
        <taxon>Pseudomonadati</taxon>
        <taxon>Bacteroidota</taxon>
        <taxon>Chitinophagia</taxon>
        <taxon>Chitinophagales</taxon>
        <taxon>Chitinophagaceae</taxon>
        <taxon>Chitinophaga</taxon>
    </lineage>
</organism>
<dbReference type="Pfam" id="PF11827">
    <property type="entry name" value="DUF3347"/>
    <property type="match status" value="1"/>
</dbReference>
<sequence>MKIKIFLPIGALVLATGLFSCQNNTTPATDGAAAAPEALQAPYTQQYYDSLGQVMAAYHGLSAALVKSDTTAATSAAILLKQHVDSLPVQLLQMDSARLAAITGITGSISAELNGLVGEQALEGKREEYQMVSDMLYDLIKATGYKGHTVYRQFCPMAFDDKGAYWLSETRNIVNPYFGDKMLECGSTNDSLIYK</sequence>
<dbReference type="InterPro" id="IPR021782">
    <property type="entry name" value="DUF3347"/>
</dbReference>
<reference evidence="3 4" key="1">
    <citation type="submission" date="2016-11" db="EMBL/GenBank/DDBJ databases">
        <authorList>
            <person name="Jaros S."/>
            <person name="Januszkiewicz K."/>
            <person name="Wedrychowicz H."/>
        </authorList>
    </citation>
    <scope>NUCLEOTIDE SEQUENCE [LARGE SCALE GENOMIC DNA]</scope>
    <source>
        <strain evidence="3 4">DSM 27406</strain>
    </source>
</reference>
<dbReference type="EMBL" id="FRBL01000014">
    <property type="protein sequence ID" value="SHM93781.1"/>
    <property type="molecule type" value="Genomic_DNA"/>
</dbReference>
<protein>
    <recommendedName>
        <fullName evidence="2">DUF3347 domain-containing protein</fullName>
    </recommendedName>
</protein>